<dbReference type="EMBL" id="RCHS01000997">
    <property type="protein sequence ID" value="RMX55840.1"/>
    <property type="molecule type" value="Genomic_DNA"/>
</dbReference>
<proteinExistence type="predicted"/>
<dbReference type="Proteomes" id="UP000275408">
    <property type="component" value="Unassembled WGS sequence"/>
</dbReference>
<protein>
    <recommendedName>
        <fullName evidence="3">Kinesin light chain</fullName>
    </recommendedName>
</protein>
<sequence length="80" mass="8882">MRGPLTATMCWGLPNLCLQKKETAVSYFNLGATQNMLKDYALGEDHENTADSYHELGLTQDVLRDYTSATKPQKLTATIS</sequence>
<keyword evidence="2" id="KW-1185">Reference proteome</keyword>
<comment type="caution">
    <text evidence="1">The sequence shown here is derived from an EMBL/GenBank/DDBJ whole genome shotgun (WGS) entry which is preliminary data.</text>
</comment>
<name>A0A3M6UQA1_POCDA</name>
<organism evidence="1 2">
    <name type="scientific">Pocillopora damicornis</name>
    <name type="common">Cauliflower coral</name>
    <name type="synonym">Millepora damicornis</name>
    <dbReference type="NCBI Taxonomy" id="46731"/>
    <lineage>
        <taxon>Eukaryota</taxon>
        <taxon>Metazoa</taxon>
        <taxon>Cnidaria</taxon>
        <taxon>Anthozoa</taxon>
        <taxon>Hexacorallia</taxon>
        <taxon>Scleractinia</taxon>
        <taxon>Astrocoeniina</taxon>
        <taxon>Pocilloporidae</taxon>
        <taxon>Pocillopora</taxon>
    </lineage>
</organism>
<reference evidence="1 2" key="1">
    <citation type="journal article" date="2018" name="Sci. Rep.">
        <title>Comparative analysis of the Pocillopora damicornis genome highlights role of immune system in coral evolution.</title>
        <authorList>
            <person name="Cunning R."/>
            <person name="Bay R.A."/>
            <person name="Gillette P."/>
            <person name="Baker A.C."/>
            <person name="Traylor-Knowles N."/>
        </authorList>
    </citation>
    <scope>NUCLEOTIDE SEQUENCE [LARGE SCALE GENOMIC DNA]</scope>
    <source>
        <strain evidence="1">RSMAS</strain>
        <tissue evidence="1">Whole animal</tissue>
    </source>
</reference>
<evidence type="ECO:0000313" key="2">
    <source>
        <dbReference type="Proteomes" id="UP000275408"/>
    </source>
</evidence>
<evidence type="ECO:0008006" key="3">
    <source>
        <dbReference type="Google" id="ProtNLM"/>
    </source>
</evidence>
<accession>A0A3M6UQA1</accession>
<dbReference type="AlphaFoldDB" id="A0A3M6UQA1"/>
<gene>
    <name evidence="1" type="ORF">pdam_00009545</name>
</gene>
<evidence type="ECO:0000313" key="1">
    <source>
        <dbReference type="EMBL" id="RMX55840.1"/>
    </source>
</evidence>